<dbReference type="InterPro" id="IPR009072">
    <property type="entry name" value="Histone-fold"/>
</dbReference>
<gene>
    <name evidence="6" type="ORF">TRIUR3_33668</name>
</gene>
<dbReference type="EMBL" id="KD250272">
    <property type="protein sequence ID" value="EMS48694.1"/>
    <property type="molecule type" value="Genomic_DNA"/>
</dbReference>
<dbReference type="Gene3D" id="1.10.20.10">
    <property type="entry name" value="Histone, subunit A"/>
    <property type="match status" value="1"/>
</dbReference>
<proteinExistence type="inferred from homology"/>
<dbReference type="Pfam" id="PF00808">
    <property type="entry name" value="CBFD_NFYB_HMF"/>
    <property type="match status" value="1"/>
</dbReference>
<feature type="domain" description="Transcription factor CBF/NF-Y/archaeal histone" evidence="5">
    <location>
        <begin position="4"/>
        <end position="50"/>
    </location>
</feature>
<comment type="similarity">
    <text evidence="1">Belongs to the NFYB/HAP3 subunit family.</text>
</comment>
<reference evidence="6" key="1">
    <citation type="journal article" date="2013" name="Nature">
        <title>Draft genome of the wheat A-genome progenitor Triticum urartu.</title>
        <authorList>
            <person name="Ling H.Q."/>
            <person name="Zhao S."/>
            <person name="Liu D."/>
            <person name="Wang J."/>
            <person name="Sun H."/>
            <person name="Zhang C."/>
            <person name="Fan H."/>
            <person name="Li D."/>
            <person name="Dong L."/>
            <person name="Tao Y."/>
            <person name="Gao C."/>
            <person name="Wu H."/>
            <person name="Li Y."/>
            <person name="Cui Y."/>
            <person name="Guo X."/>
            <person name="Zheng S."/>
            <person name="Wang B."/>
            <person name="Yu K."/>
            <person name="Liang Q."/>
            <person name="Yang W."/>
            <person name="Lou X."/>
            <person name="Chen J."/>
            <person name="Feng M."/>
            <person name="Jian J."/>
            <person name="Zhang X."/>
            <person name="Luo G."/>
            <person name="Jiang Y."/>
            <person name="Liu J."/>
            <person name="Wang Z."/>
            <person name="Sha Y."/>
            <person name="Zhang B."/>
            <person name="Wu H."/>
            <person name="Tang D."/>
            <person name="Shen Q."/>
            <person name="Xue P."/>
            <person name="Zou S."/>
            <person name="Wang X."/>
            <person name="Liu X."/>
            <person name="Wang F."/>
            <person name="Yang Y."/>
            <person name="An X."/>
            <person name="Dong Z."/>
            <person name="Zhang K."/>
            <person name="Zhang X."/>
            <person name="Luo M.C."/>
            <person name="Dvorak J."/>
            <person name="Tong Y."/>
            <person name="Wang J."/>
            <person name="Yang H."/>
            <person name="Li Z."/>
            <person name="Wang D."/>
            <person name="Zhang A."/>
            <person name="Wang J."/>
        </authorList>
    </citation>
    <scope>NUCLEOTIDE SEQUENCE</scope>
</reference>
<dbReference type="GO" id="GO:0046982">
    <property type="term" value="F:protein heterodimerization activity"/>
    <property type="evidence" value="ECO:0007669"/>
    <property type="project" value="InterPro"/>
</dbReference>
<protein>
    <submittedName>
        <fullName evidence="6">Nuclear transcription factor Y subunit B-6</fullName>
    </submittedName>
</protein>
<dbReference type="STRING" id="4572.M7ZKT0"/>
<dbReference type="GO" id="GO:0001228">
    <property type="term" value="F:DNA-binding transcription activator activity, RNA polymerase II-specific"/>
    <property type="evidence" value="ECO:0007669"/>
    <property type="project" value="InterPro"/>
</dbReference>
<dbReference type="SUPFAM" id="SSF47113">
    <property type="entry name" value="Histone-fold"/>
    <property type="match status" value="1"/>
</dbReference>
<feature type="compositionally biased region" description="Low complexity" evidence="4">
    <location>
        <begin position="85"/>
        <end position="94"/>
    </location>
</feature>
<dbReference type="PANTHER" id="PTHR11064">
    <property type="entry name" value="CCAAT-BINDING TRANSCRIPTION FACTOR-RELATED"/>
    <property type="match status" value="1"/>
</dbReference>
<dbReference type="InterPro" id="IPR003958">
    <property type="entry name" value="CBFA_NFYB_domain"/>
</dbReference>
<organism evidence="6">
    <name type="scientific">Triticum urartu</name>
    <name type="common">Red wild einkorn</name>
    <name type="synonym">Crithodium urartu</name>
    <dbReference type="NCBI Taxonomy" id="4572"/>
    <lineage>
        <taxon>Eukaryota</taxon>
        <taxon>Viridiplantae</taxon>
        <taxon>Streptophyta</taxon>
        <taxon>Embryophyta</taxon>
        <taxon>Tracheophyta</taxon>
        <taxon>Spermatophyta</taxon>
        <taxon>Magnoliopsida</taxon>
        <taxon>Liliopsida</taxon>
        <taxon>Poales</taxon>
        <taxon>Poaceae</taxon>
        <taxon>BOP clade</taxon>
        <taxon>Pooideae</taxon>
        <taxon>Triticodae</taxon>
        <taxon>Triticeae</taxon>
        <taxon>Triticinae</taxon>
        <taxon>Triticum</taxon>
    </lineage>
</organism>
<accession>M7ZKT0</accession>
<dbReference type="GO" id="GO:0000978">
    <property type="term" value="F:RNA polymerase II cis-regulatory region sequence-specific DNA binding"/>
    <property type="evidence" value="ECO:0007669"/>
    <property type="project" value="TreeGrafter"/>
</dbReference>
<evidence type="ECO:0000256" key="4">
    <source>
        <dbReference type="SAM" id="MobiDB-lite"/>
    </source>
</evidence>
<keyword evidence="3" id="KW-0804">Transcription</keyword>
<dbReference type="InterPro" id="IPR027113">
    <property type="entry name" value="Transc_fact_NFYB/HAP3"/>
</dbReference>
<feature type="region of interest" description="Disordered" evidence="4">
    <location>
        <begin position="81"/>
        <end position="107"/>
    </location>
</feature>
<sequence>MDPRARIHPDATALVDRCVKEFINMVTVQAEEERGMDGKKKMTGLHVIKAFDILGYSNYVGPLTEHLRRYREVTGYVGVRRSNKRATAQRQAATGQMAPQPSDTALGPPPAGITVQGELPAAAVTTGGGGDGTTAVRLYIGCIAAGRCHGARSGVGGHCDAATGRLNQQHHGCSALHCVSGALSGVALASSSRMPPACDDE</sequence>
<dbReference type="GO" id="GO:0016602">
    <property type="term" value="C:CCAAT-binding factor complex"/>
    <property type="evidence" value="ECO:0007669"/>
    <property type="project" value="InterPro"/>
</dbReference>
<dbReference type="eggNOG" id="KOG0869">
    <property type="taxonomic scope" value="Eukaryota"/>
</dbReference>
<keyword evidence="2" id="KW-0805">Transcription regulation</keyword>
<name>M7ZKT0_TRIUA</name>
<dbReference type="AlphaFoldDB" id="M7ZKT0"/>
<evidence type="ECO:0000256" key="1">
    <source>
        <dbReference type="ARBA" id="ARBA00009053"/>
    </source>
</evidence>
<evidence type="ECO:0000313" key="6">
    <source>
        <dbReference type="EMBL" id="EMS48694.1"/>
    </source>
</evidence>
<dbReference type="PANTHER" id="PTHR11064:SF162">
    <property type="entry name" value="TRANSCRIPTION FACTOR CBF_NF-Y_ARCHAEAL HISTONE DOMAIN-CONTAINING PROTEIN"/>
    <property type="match status" value="1"/>
</dbReference>
<evidence type="ECO:0000256" key="3">
    <source>
        <dbReference type="ARBA" id="ARBA00023163"/>
    </source>
</evidence>
<evidence type="ECO:0000256" key="2">
    <source>
        <dbReference type="ARBA" id="ARBA00023015"/>
    </source>
</evidence>
<evidence type="ECO:0000259" key="5">
    <source>
        <dbReference type="Pfam" id="PF00808"/>
    </source>
</evidence>